<proteinExistence type="predicted"/>
<dbReference type="EMBL" id="LR797527">
    <property type="protein sequence ID" value="CAB4223183.1"/>
    <property type="molecule type" value="Genomic_DNA"/>
</dbReference>
<reference evidence="1" key="1">
    <citation type="submission" date="2020-05" db="EMBL/GenBank/DDBJ databases">
        <authorList>
            <person name="Chiriac C."/>
            <person name="Salcher M."/>
            <person name="Ghai R."/>
            <person name="Kavagutti S V."/>
        </authorList>
    </citation>
    <scope>NUCLEOTIDE SEQUENCE</scope>
</reference>
<name>A0A6J5T635_9CAUD</name>
<accession>A0A6J5T635</accession>
<sequence length="178" mass="19474">MVDKAGRGTYSITVDPYELKNLYSLLASFDKETQNEIRDKAQTMSKRLAGQLMMSGLSAPAPQTKLVVSTISTPRDRLIRVDIGGSKKVGRKYGGEKSKSGKGKVRQEGAPAGALLWGTEYGSHVGIDSIGRVYTNRFKAPYKKTGYWIAPAVDYYVPIVAREYASMIQGVANDLGFK</sequence>
<organism evidence="1">
    <name type="scientific">uncultured Caudovirales phage</name>
    <dbReference type="NCBI Taxonomy" id="2100421"/>
    <lineage>
        <taxon>Viruses</taxon>
        <taxon>Duplodnaviria</taxon>
        <taxon>Heunggongvirae</taxon>
        <taxon>Uroviricota</taxon>
        <taxon>Caudoviricetes</taxon>
        <taxon>Peduoviridae</taxon>
        <taxon>Maltschvirus</taxon>
        <taxon>Maltschvirus maltsch</taxon>
    </lineage>
</organism>
<protein>
    <submittedName>
        <fullName evidence="1">Uncharacterized protein</fullName>
    </submittedName>
</protein>
<gene>
    <name evidence="1" type="ORF">UFOVP1667_8</name>
</gene>
<evidence type="ECO:0000313" key="1">
    <source>
        <dbReference type="EMBL" id="CAB4223183.1"/>
    </source>
</evidence>